<evidence type="ECO:0000313" key="2">
    <source>
        <dbReference type="EMBL" id="KAL1380330.1"/>
    </source>
</evidence>
<evidence type="ECO:0000256" key="1">
    <source>
        <dbReference type="SAM" id="MobiDB-lite"/>
    </source>
</evidence>
<dbReference type="Proteomes" id="UP001562425">
    <property type="component" value="Unassembled WGS sequence"/>
</dbReference>
<evidence type="ECO:0000313" key="3">
    <source>
        <dbReference type="Proteomes" id="UP001562425"/>
    </source>
</evidence>
<sequence>MIMDEPEEIPPDLSIPGCESNQDNNPRRRCLFQATLPLALRNNKKQPVTAGPHDDIGALEENATFLENNPLGGGLGTAYSTSRISNVSAFVAPEGNKTFLKNNPPGGGPRTYATSRTNNMRAFAAPGLNLTFLNNPPGGGRNSILPQNQQRECIRCTGVK</sequence>
<comment type="caution">
    <text evidence="2">The sequence shown here is derived from an EMBL/GenBank/DDBJ whole genome shotgun (WGS) entry which is preliminary data.</text>
</comment>
<protein>
    <submittedName>
        <fullName evidence="2">Uncharacterized protein</fullName>
    </submittedName>
</protein>
<name>A0ABD1CV66_CULPP</name>
<feature type="compositionally biased region" description="Acidic residues" evidence="1">
    <location>
        <begin position="1"/>
        <end position="10"/>
    </location>
</feature>
<dbReference type="AlphaFoldDB" id="A0ABD1CV66"/>
<dbReference type="EMBL" id="JBEHCU010009197">
    <property type="protein sequence ID" value="KAL1380330.1"/>
    <property type="molecule type" value="Genomic_DNA"/>
</dbReference>
<proteinExistence type="predicted"/>
<feature type="region of interest" description="Disordered" evidence="1">
    <location>
        <begin position="1"/>
        <end position="24"/>
    </location>
</feature>
<keyword evidence="3" id="KW-1185">Reference proteome</keyword>
<reference evidence="2 3" key="1">
    <citation type="submission" date="2024-05" db="EMBL/GenBank/DDBJ databases">
        <title>Culex pipiens pipiens assembly and annotation.</title>
        <authorList>
            <person name="Alout H."/>
            <person name="Durand T."/>
        </authorList>
    </citation>
    <scope>NUCLEOTIDE SEQUENCE [LARGE SCALE GENOMIC DNA]</scope>
    <source>
        <strain evidence="2">HA-2024</strain>
        <tissue evidence="2">Whole body</tissue>
    </source>
</reference>
<accession>A0ABD1CV66</accession>
<gene>
    <name evidence="2" type="ORF">pipiens_014285</name>
</gene>
<organism evidence="2 3">
    <name type="scientific">Culex pipiens pipiens</name>
    <name type="common">Northern house mosquito</name>
    <dbReference type="NCBI Taxonomy" id="38569"/>
    <lineage>
        <taxon>Eukaryota</taxon>
        <taxon>Metazoa</taxon>
        <taxon>Ecdysozoa</taxon>
        <taxon>Arthropoda</taxon>
        <taxon>Hexapoda</taxon>
        <taxon>Insecta</taxon>
        <taxon>Pterygota</taxon>
        <taxon>Neoptera</taxon>
        <taxon>Endopterygota</taxon>
        <taxon>Diptera</taxon>
        <taxon>Nematocera</taxon>
        <taxon>Culicoidea</taxon>
        <taxon>Culicidae</taxon>
        <taxon>Culicinae</taxon>
        <taxon>Culicini</taxon>
        <taxon>Culex</taxon>
        <taxon>Culex</taxon>
    </lineage>
</organism>